<keyword evidence="2" id="KW-0156">Chromatin regulator</keyword>
<dbReference type="InterPro" id="IPR027109">
    <property type="entry name" value="Swc4/Dmap1"/>
</dbReference>
<proteinExistence type="predicted"/>
<dbReference type="Gene3D" id="1.10.10.60">
    <property type="entry name" value="Homeodomain-like"/>
    <property type="match status" value="1"/>
</dbReference>
<evidence type="ECO:0000256" key="6">
    <source>
        <dbReference type="SAM" id="Coils"/>
    </source>
</evidence>
<reference evidence="9" key="2">
    <citation type="submission" date="2013-10" db="EMBL/GenBank/DDBJ databases">
        <authorList>
            <person name="Aslett M."/>
        </authorList>
    </citation>
    <scope>NUCLEOTIDE SEQUENCE [LARGE SCALE GENOMIC DNA]</scope>
    <source>
        <strain evidence="9">Houghton</strain>
    </source>
</reference>
<keyword evidence="10" id="KW-1185">Reference proteome</keyword>
<accession>U6L3W7</accession>
<dbReference type="PANTHER" id="PTHR12855:SF10">
    <property type="entry name" value="DNA METHYLTRANSFERASE 1-ASSOCIATED PROTEIN 1"/>
    <property type="match status" value="1"/>
</dbReference>
<organism evidence="9 10">
    <name type="scientific">Eimeria tenella</name>
    <name type="common">Coccidian parasite</name>
    <dbReference type="NCBI Taxonomy" id="5802"/>
    <lineage>
        <taxon>Eukaryota</taxon>
        <taxon>Sar</taxon>
        <taxon>Alveolata</taxon>
        <taxon>Apicomplexa</taxon>
        <taxon>Conoidasida</taxon>
        <taxon>Coccidia</taxon>
        <taxon>Eucoccidiorida</taxon>
        <taxon>Eimeriorina</taxon>
        <taxon>Eimeriidae</taxon>
        <taxon>Eimeria</taxon>
    </lineage>
</organism>
<evidence type="ECO:0000256" key="5">
    <source>
        <dbReference type="ARBA" id="ARBA00023242"/>
    </source>
</evidence>
<dbReference type="GO" id="GO:0003714">
    <property type="term" value="F:transcription corepressor activity"/>
    <property type="evidence" value="ECO:0007669"/>
    <property type="project" value="TreeGrafter"/>
</dbReference>
<feature type="non-terminal residue" evidence="9">
    <location>
        <position position="212"/>
    </location>
</feature>
<evidence type="ECO:0000259" key="8">
    <source>
        <dbReference type="Pfam" id="PF16282"/>
    </source>
</evidence>
<feature type="region of interest" description="Disordered" evidence="7">
    <location>
        <begin position="44"/>
        <end position="63"/>
    </location>
</feature>
<feature type="coiled-coil region" evidence="6">
    <location>
        <begin position="88"/>
        <end position="122"/>
    </location>
</feature>
<feature type="region of interest" description="Disordered" evidence="7">
    <location>
        <begin position="1"/>
        <end position="37"/>
    </location>
</feature>
<dbReference type="GO" id="GO:0035267">
    <property type="term" value="C:NuA4 histone acetyltransferase complex"/>
    <property type="evidence" value="ECO:0007669"/>
    <property type="project" value="InterPro"/>
</dbReference>
<dbReference type="GO" id="GO:0000122">
    <property type="term" value="P:negative regulation of transcription by RNA polymerase II"/>
    <property type="evidence" value="ECO:0007669"/>
    <property type="project" value="TreeGrafter"/>
</dbReference>
<dbReference type="Proteomes" id="UP000030747">
    <property type="component" value="Unassembled WGS sequence"/>
</dbReference>
<gene>
    <name evidence="9" type="ORF">ETH_00028120</name>
</gene>
<keyword evidence="3" id="KW-0805">Transcription regulation</keyword>
<keyword evidence="6" id="KW-0175">Coiled coil</keyword>
<dbReference type="AlphaFoldDB" id="U6L3W7"/>
<dbReference type="VEuPathDB" id="ToxoDB:ETH2_0916800"/>
<protein>
    <recommendedName>
        <fullName evidence="8">dAMP1 SANT/Myb-like domain-containing protein</fullName>
    </recommendedName>
</protein>
<dbReference type="RefSeq" id="XP_013235834.1">
    <property type="nucleotide sequence ID" value="XM_013380380.1"/>
</dbReference>
<dbReference type="Pfam" id="PF16282">
    <property type="entry name" value="SANT_DAMP1_like"/>
    <property type="match status" value="1"/>
</dbReference>
<dbReference type="PANTHER" id="PTHR12855">
    <property type="entry name" value="DNA METHYLTRANSFERASE 1-ASSOCIATED PROTEIN 1 FAMILY MEMBER"/>
    <property type="match status" value="1"/>
</dbReference>
<dbReference type="GeneID" id="25254717"/>
<reference evidence="9" key="1">
    <citation type="submission" date="2013-10" db="EMBL/GenBank/DDBJ databases">
        <title>Genomic analysis of the causative agents of coccidiosis in chickens.</title>
        <authorList>
            <person name="Reid A.J."/>
            <person name="Blake D."/>
            <person name="Billington K."/>
            <person name="Browne H."/>
            <person name="Dunn M."/>
            <person name="Hung S."/>
            <person name="Kawahara F."/>
            <person name="Miranda-Saavedra D."/>
            <person name="Mourier T."/>
            <person name="Nagra H."/>
            <person name="Otto T.D."/>
            <person name="Rawlings N."/>
            <person name="Sanchez A."/>
            <person name="Sanders M."/>
            <person name="Subramaniam C."/>
            <person name="Tay Y."/>
            <person name="Dear P."/>
            <person name="Doerig C."/>
            <person name="Gruber A."/>
            <person name="Parkinson J."/>
            <person name="Shirley M."/>
            <person name="Wan K.L."/>
            <person name="Berriman M."/>
            <person name="Tomley F."/>
            <person name="Pain A."/>
        </authorList>
    </citation>
    <scope>NUCLEOTIDE SEQUENCE [LARGE SCALE GENOMIC DNA]</scope>
    <source>
        <strain evidence="9">Houghton</strain>
    </source>
</reference>
<comment type="subcellular location">
    <subcellularLocation>
        <location evidence="1">Nucleus</location>
    </subcellularLocation>
</comment>
<evidence type="ECO:0000256" key="4">
    <source>
        <dbReference type="ARBA" id="ARBA00023163"/>
    </source>
</evidence>
<keyword evidence="4" id="KW-0804">Transcription</keyword>
<feature type="domain" description="DAMP1 SANT/Myb-like" evidence="8">
    <location>
        <begin position="137"/>
        <end position="211"/>
    </location>
</feature>
<evidence type="ECO:0000256" key="2">
    <source>
        <dbReference type="ARBA" id="ARBA00022853"/>
    </source>
</evidence>
<dbReference type="GO" id="GO:0006281">
    <property type="term" value="P:DNA repair"/>
    <property type="evidence" value="ECO:0007669"/>
    <property type="project" value="InterPro"/>
</dbReference>
<evidence type="ECO:0000313" key="10">
    <source>
        <dbReference type="Proteomes" id="UP000030747"/>
    </source>
</evidence>
<dbReference type="EMBL" id="HG677994">
    <property type="protein sequence ID" value="CDJ45087.1"/>
    <property type="molecule type" value="Genomic_DNA"/>
</dbReference>
<dbReference type="VEuPathDB" id="ToxoDB:ETH_00028120"/>
<evidence type="ECO:0000256" key="3">
    <source>
        <dbReference type="ARBA" id="ARBA00023015"/>
    </source>
</evidence>
<sequence length="212" mass="24524">MDLMRDMLGMSGGPPPRQTAAAIGLGQPQRGKKKGPSAVAPLVSLPAAFRTPPGSNAGSSSSRRARCTSRWRLCAFQNKAREGEGLRLVRWQRVTEAQEQQLQQQQQQLQQQLQQQQQMELNDRLKYFQVDEDAEFNYAKFHVKIRHPPLTKALYDKLLADLDPEWSFEATLELWQLCEVYELRWFVIADRFKENNKMKITDLKKRYFAVAK</sequence>
<name>U6L3W7_EIMTE</name>
<evidence type="ECO:0000256" key="7">
    <source>
        <dbReference type="SAM" id="MobiDB-lite"/>
    </source>
</evidence>
<dbReference type="OrthoDB" id="19740at2759"/>
<evidence type="ECO:0000313" key="9">
    <source>
        <dbReference type="EMBL" id="CDJ45087.1"/>
    </source>
</evidence>
<dbReference type="InterPro" id="IPR032563">
    <property type="entry name" value="DAMP1_SANT-like"/>
</dbReference>
<dbReference type="GO" id="GO:0000812">
    <property type="term" value="C:Swr1 complex"/>
    <property type="evidence" value="ECO:0007669"/>
    <property type="project" value="TreeGrafter"/>
</dbReference>
<evidence type="ECO:0000256" key="1">
    <source>
        <dbReference type="ARBA" id="ARBA00004123"/>
    </source>
</evidence>
<keyword evidence="5" id="KW-0539">Nucleus</keyword>
<dbReference type="GO" id="GO:0006338">
    <property type="term" value="P:chromatin remodeling"/>
    <property type="evidence" value="ECO:0007669"/>
    <property type="project" value="InterPro"/>
</dbReference>